<feature type="compositionally biased region" description="Basic and acidic residues" evidence="4">
    <location>
        <begin position="853"/>
        <end position="872"/>
    </location>
</feature>
<comment type="caution">
    <text evidence="7">The sequence shown here is derived from an EMBL/GenBank/DDBJ whole genome shotgun (WGS) entry which is preliminary data.</text>
</comment>
<keyword evidence="1 2" id="KW-0694">RNA-binding</keyword>
<dbReference type="SUPFAM" id="SSF49879">
    <property type="entry name" value="SMAD/FHA domain"/>
    <property type="match status" value="1"/>
</dbReference>
<dbReference type="InterPro" id="IPR000504">
    <property type="entry name" value="RRM_dom"/>
</dbReference>
<feature type="compositionally biased region" description="Pro residues" evidence="4">
    <location>
        <begin position="66"/>
        <end position="83"/>
    </location>
</feature>
<evidence type="ECO:0000256" key="3">
    <source>
        <dbReference type="SAM" id="Coils"/>
    </source>
</evidence>
<feature type="compositionally biased region" description="Pro residues" evidence="4">
    <location>
        <begin position="293"/>
        <end position="305"/>
    </location>
</feature>
<feature type="coiled-coil region" evidence="3">
    <location>
        <begin position="663"/>
        <end position="690"/>
    </location>
</feature>
<evidence type="ECO:0000259" key="5">
    <source>
        <dbReference type="PROSITE" id="PS50006"/>
    </source>
</evidence>
<feature type="compositionally biased region" description="Pro residues" evidence="4">
    <location>
        <begin position="92"/>
        <end position="102"/>
    </location>
</feature>
<dbReference type="PROSITE" id="PS50006">
    <property type="entry name" value="FHA_DOMAIN"/>
    <property type="match status" value="1"/>
</dbReference>
<dbReference type="SMART" id="SM00240">
    <property type="entry name" value="FHA"/>
    <property type="match status" value="1"/>
</dbReference>
<dbReference type="SUPFAM" id="SSF143990">
    <property type="entry name" value="YbiA-like"/>
    <property type="match status" value="1"/>
</dbReference>
<name>A0AB34JN36_PRYPA</name>
<reference evidence="7 8" key="1">
    <citation type="journal article" date="2024" name="Science">
        <title>Giant polyketide synthase enzymes in the biosynthesis of giant marine polyether toxins.</title>
        <authorList>
            <person name="Fallon T.R."/>
            <person name="Shende V.V."/>
            <person name="Wierzbicki I.H."/>
            <person name="Pendleton A.L."/>
            <person name="Watervoot N.F."/>
            <person name="Auber R.P."/>
            <person name="Gonzalez D.J."/>
            <person name="Wisecaver J.H."/>
            <person name="Moore B.S."/>
        </authorList>
    </citation>
    <scope>NUCLEOTIDE SEQUENCE [LARGE SCALE GENOMIC DNA]</scope>
    <source>
        <strain evidence="7 8">12B1</strain>
    </source>
</reference>
<feature type="compositionally biased region" description="Pro residues" evidence="4">
    <location>
        <begin position="258"/>
        <end position="270"/>
    </location>
</feature>
<dbReference type="Gene3D" id="2.60.200.20">
    <property type="match status" value="1"/>
</dbReference>
<feature type="compositionally biased region" description="Low complexity" evidence="4">
    <location>
        <begin position="208"/>
        <end position="218"/>
    </location>
</feature>
<keyword evidence="8" id="KW-1185">Reference proteome</keyword>
<sequence>MAVAPPLASPSSPPGRLQRHPRVLPLGSHGFGTLAFALALACAPPLASAVTPPTLPTSPSNNHSLPVPPVTPPPLPGSPPQASPSPACRHLLPPPRAGPPLPLGRTQVPPTPHLHPHDHPADSARAPFSPHPPSPFHGVPAADPLALPPAPSSPLFDRAQVPLSADGVPAADPLALPPAPSSPLFDRAQVPLADGALTPSPPSPPSPFEAAPAAALLALPPPRAPLPCPSPDACEREPRAKHQRKSLGDSPSYSDSDSPPPSPPSPPSPDPSACDRGGPSTLPDDGCLDSDSPLPPSSPPAPPDPSARDHVGPSTLPDNADRARSPSYSPCCSDVDMPPARPELSADPLDGPAWAVDPTPARRPGRQQRDEARSEAERSINYEAQVIALKRKAASWGANETEESITSLSGRWEALANWFGAKVMRDGVMYASAEHAFQAAKAAEPEKAEEIRKAKSPSEAHALGNQLALPRDWERRRVAVMEAVLRDKFRRDQALRERLLKTENKNLIAGNSWGETFWGVSQGSGNNQLGKLLMMLREEIRTGADADAWLKSSFVLADTDSLESLSFDVLKKGEKIESAPLGRLPIIFVGKHSSCTVQLEHPSVSRRHAALLQDKQRGLLLVDLASKAGVTLNGRRLPPSMGIPIKEGASVVFGGSSRTYVLRKQERDTLAALQAQRAALASQIKYLESETNDPNALFGLLPKEKRVDPTKTSVFCGNLSFALTEPELREYLEENGCAPVLSVRFPTDKETGQPRGIAFVEFATPEEASDMVSRLNGEDLLGRELKLDLAKTHRPTAAAPRQSDRSAAPREGSGREAPRGRDREERRDERRERRDEGRDERRHREPMRRRRRSESPERRRRSEPSSGSDERRRRASASPKRSRSPKRRRGSSRSSS</sequence>
<dbReference type="InterPro" id="IPR008984">
    <property type="entry name" value="SMAD_FHA_dom_sf"/>
</dbReference>
<dbReference type="AlphaFoldDB" id="A0AB34JN36"/>
<dbReference type="Proteomes" id="UP001515480">
    <property type="component" value="Unassembled WGS sequence"/>
</dbReference>
<protein>
    <submittedName>
        <fullName evidence="7">Uncharacterized protein</fullName>
    </submittedName>
</protein>
<dbReference type="InterPro" id="IPR000253">
    <property type="entry name" value="FHA_dom"/>
</dbReference>
<dbReference type="SUPFAM" id="SSF54928">
    <property type="entry name" value="RNA-binding domain, RBD"/>
    <property type="match status" value="1"/>
</dbReference>
<feature type="compositionally biased region" description="Pro residues" evidence="4">
    <location>
        <begin position="219"/>
        <end position="230"/>
    </location>
</feature>
<proteinExistence type="predicted"/>
<evidence type="ECO:0000256" key="4">
    <source>
        <dbReference type="SAM" id="MobiDB-lite"/>
    </source>
</evidence>
<feature type="compositionally biased region" description="Basic and acidic residues" evidence="4">
    <location>
        <begin position="367"/>
        <end position="377"/>
    </location>
</feature>
<accession>A0AB34JN36</accession>
<feature type="compositionally biased region" description="Basic and acidic residues" evidence="4">
    <location>
        <begin position="802"/>
        <end position="843"/>
    </location>
</feature>
<dbReference type="Pfam" id="PF00498">
    <property type="entry name" value="FHA"/>
    <property type="match status" value="1"/>
</dbReference>
<evidence type="ECO:0000313" key="7">
    <source>
        <dbReference type="EMBL" id="KAL1522112.1"/>
    </source>
</evidence>
<feature type="domain" description="RRM" evidence="6">
    <location>
        <begin position="712"/>
        <end position="792"/>
    </location>
</feature>
<dbReference type="PANTHER" id="PTHR23236">
    <property type="entry name" value="EUKARYOTIC TRANSLATION INITIATION FACTOR 4B/4H"/>
    <property type="match status" value="1"/>
</dbReference>
<dbReference type="Pfam" id="PF00076">
    <property type="entry name" value="RRM_1"/>
    <property type="match status" value="1"/>
</dbReference>
<feature type="compositionally biased region" description="Low complexity" evidence="4">
    <location>
        <begin position="282"/>
        <end position="292"/>
    </location>
</feature>
<dbReference type="Pfam" id="PF08719">
    <property type="entry name" value="NADAR"/>
    <property type="match status" value="1"/>
</dbReference>
<evidence type="ECO:0000256" key="2">
    <source>
        <dbReference type="PROSITE-ProRule" id="PRU00176"/>
    </source>
</evidence>
<dbReference type="PANTHER" id="PTHR23236:SF11">
    <property type="entry name" value="EUKARYOTIC TRANSLATION INITIATION FACTOR 4H"/>
    <property type="match status" value="1"/>
</dbReference>
<feature type="compositionally biased region" description="Low complexity" evidence="4">
    <location>
        <begin position="47"/>
        <end position="60"/>
    </location>
</feature>
<dbReference type="GO" id="GO:0005730">
    <property type="term" value="C:nucleolus"/>
    <property type="evidence" value="ECO:0007669"/>
    <property type="project" value="TreeGrafter"/>
</dbReference>
<evidence type="ECO:0000256" key="1">
    <source>
        <dbReference type="ARBA" id="ARBA00022884"/>
    </source>
</evidence>
<dbReference type="Gene3D" id="3.30.70.330">
    <property type="match status" value="1"/>
</dbReference>
<feature type="region of interest" description="Disordered" evidence="4">
    <location>
        <begin position="47"/>
        <end position="377"/>
    </location>
</feature>
<feature type="domain" description="FHA" evidence="5">
    <location>
        <begin position="587"/>
        <end position="637"/>
    </location>
</feature>
<dbReference type="InterPro" id="IPR037238">
    <property type="entry name" value="YbiA-like_sf"/>
</dbReference>
<dbReference type="Gene3D" id="1.10.357.40">
    <property type="entry name" value="YbiA-like"/>
    <property type="match status" value="1"/>
</dbReference>
<dbReference type="InterPro" id="IPR035979">
    <property type="entry name" value="RBD_domain_sf"/>
</dbReference>
<dbReference type="PROSITE" id="PS50102">
    <property type="entry name" value="RRM"/>
    <property type="match status" value="1"/>
</dbReference>
<feature type="compositionally biased region" description="Low complexity" evidence="4">
    <location>
        <begin position="136"/>
        <end position="145"/>
    </location>
</feature>
<dbReference type="EMBL" id="JBGBPQ010000007">
    <property type="protein sequence ID" value="KAL1522112.1"/>
    <property type="molecule type" value="Genomic_DNA"/>
</dbReference>
<evidence type="ECO:0000313" key="8">
    <source>
        <dbReference type="Proteomes" id="UP001515480"/>
    </source>
</evidence>
<gene>
    <name evidence="7" type="ORF">AB1Y20_021754</name>
</gene>
<evidence type="ECO:0000259" key="6">
    <source>
        <dbReference type="PROSITE" id="PS50102"/>
    </source>
</evidence>
<feature type="region of interest" description="Disordered" evidence="4">
    <location>
        <begin position="1"/>
        <end position="28"/>
    </location>
</feature>
<dbReference type="InterPro" id="IPR012677">
    <property type="entry name" value="Nucleotide-bd_a/b_plait_sf"/>
</dbReference>
<keyword evidence="3" id="KW-0175">Coiled coil</keyword>
<feature type="compositionally biased region" description="Basic residues" evidence="4">
    <location>
        <begin position="880"/>
        <end position="896"/>
    </location>
</feature>
<dbReference type="CDD" id="cd15457">
    <property type="entry name" value="NADAR"/>
    <property type="match status" value="1"/>
</dbReference>
<organism evidence="7 8">
    <name type="scientific">Prymnesium parvum</name>
    <name type="common">Toxic golden alga</name>
    <dbReference type="NCBI Taxonomy" id="97485"/>
    <lineage>
        <taxon>Eukaryota</taxon>
        <taxon>Haptista</taxon>
        <taxon>Haptophyta</taxon>
        <taxon>Prymnesiophyceae</taxon>
        <taxon>Prymnesiales</taxon>
        <taxon>Prymnesiaceae</taxon>
        <taxon>Prymnesium</taxon>
    </lineage>
</organism>
<dbReference type="InterPro" id="IPR012816">
    <property type="entry name" value="NADAR"/>
</dbReference>
<dbReference type="GO" id="GO:0003723">
    <property type="term" value="F:RNA binding"/>
    <property type="evidence" value="ECO:0007669"/>
    <property type="project" value="UniProtKB-UniRule"/>
</dbReference>
<feature type="region of interest" description="Disordered" evidence="4">
    <location>
        <begin position="793"/>
        <end position="896"/>
    </location>
</feature>
<dbReference type="SMART" id="SM00360">
    <property type="entry name" value="RRM"/>
    <property type="match status" value="1"/>
</dbReference>